<sequence>MKIRQKGEWRKALPQKEAPSFFRTKREGDFRSTLKMNNINS</sequence>
<dbReference type="Proteomes" id="UP000004295">
    <property type="component" value="Unassembled WGS sequence"/>
</dbReference>
<evidence type="ECO:0000313" key="3">
    <source>
        <dbReference type="Proteomes" id="UP000004295"/>
    </source>
</evidence>
<gene>
    <name evidence="2" type="ORF">POREN0001_0825</name>
</gene>
<proteinExistence type="predicted"/>
<name>C3J9S4_POREA</name>
<protein>
    <submittedName>
        <fullName evidence="2">Uncharacterized protein</fullName>
    </submittedName>
</protein>
<dbReference type="EMBL" id="ACNN01000014">
    <property type="protein sequence ID" value="EEN83055.1"/>
    <property type="molecule type" value="Genomic_DNA"/>
</dbReference>
<evidence type="ECO:0000313" key="2">
    <source>
        <dbReference type="EMBL" id="EEN83055.1"/>
    </source>
</evidence>
<comment type="caution">
    <text evidence="2">The sequence shown here is derived from an EMBL/GenBank/DDBJ whole genome shotgun (WGS) entry which is preliminary data.</text>
</comment>
<dbReference type="AlphaFoldDB" id="C3J9S4"/>
<dbReference type="STRING" id="553175.POREN0001_0825"/>
<organism evidence="2 3">
    <name type="scientific">Porphyromonas endodontalis (strain ATCC 35406 / DSM 24491 / JCM 8526 / CCUG 16442 / BCRC 14492 / NCTC 13058 / HG 370)</name>
    <name type="common">Bacteroides endodontalis</name>
    <dbReference type="NCBI Taxonomy" id="553175"/>
    <lineage>
        <taxon>Bacteria</taxon>
        <taxon>Pseudomonadati</taxon>
        <taxon>Bacteroidota</taxon>
        <taxon>Bacteroidia</taxon>
        <taxon>Bacteroidales</taxon>
        <taxon>Porphyromonadaceae</taxon>
        <taxon>Porphyromonas</taxon>
    </lineage>
</organism>
<feature type="region of interest" description="Disordered" evidence="1">
    <location>
        <begin position="1"/>
        <end position="26"/>
    </location>
</feature>
<keyword evidence="3" id="KW-1185">Reference proteome</keyword>
<reference evidence="2 3" key="1">
    <citation type="submission" date="2009-04" db="EMBL/GenBank/DDBJ databases">
        <authorList>
            <person name="Sebastian Y."/>
            <person name="Madupu R."/>
            <person name="Durkin A.S."/>
            <person name="Torralba M."/>
            <person name="Methe B."/>
            <person name="Sutton G.G."/>
            <person name="Strausberg R.L."/>
            <person name="Nelson K.E."/>
        </authorList>
    </citation>
    <scope>NUCLEOTIDE SEQUENCE [LARGE SCALE GENOMIC DNA]</scope>
    <source>
        <strain evidence="3">ATCC 35406 / DSM 24491 / JCM 8526 / CCUG 16442 / BCRC 14492 / NCTC 13058 / HG 370</strain>
    </source>
</reference>
<accession>C3J9S4</accession>
<evidence type="ECO:0000256" key="1">
    <source>
        <dbReference type="SAM" id="MobiDB-lite"/>
    </source>
</evidence>
<feature type="compositionally biased region" description="Basic and acidic residues" evidence="1">
    <location>
        <begin position="1"/>
        <end position="11"/>
    </location>
</feature>